<dbReference type="Gene3D" id="1.25.40.570">
    <property type="match status" value="1"/>
</dbReference>
<evidence type="ECO:0000256" key="7">
    <source>
        <dbReference type="SAM" id="MobiDB-lite"/>
    </source>
</evidence>
<sequence length="450" mass="46835">MAHVASASGAGSASAAGEGAAASGASRPESSAPVVDRSSVEGIKARYRGNALIERLSYLGEVAPASRSSAMALAAAESKAVGSNTGLYASLCEAAGTDPDAEWVSATKARVHTRQEALERELNMKLAAQDRDAIFEAHTAVAKHFADIGSPKSSIASFMRAREYCTPSQLVSNTTDAAKVALGAQQVSSVEGIIRSTLSGATHATPQDHALLHAVMGAARLQRGNFAGAAQSFLAAGPALDSSVSDSIHRDDVAVAATLCSLAAMDRSRCIRMTQESIDFRRTVAAVPDAEALAADYARGQFGAVIRGLDAIEPSLTHDALIGPQWSALKHSIISRVVSDAVAPYARASIAAMSKRLSLPEAQLSDVVVSLIARGLLPARLDAAGGVIVARYSEQRPAVFAEATALAERMARETKQTLLRASMEQHHLAVKPPKNRRTGLPVGMAEGLEV</sequence>
<dbReference type="Pfam" id="PF01399">
    <property type="entry name" value="PCI"/>
    <property type="match status" value="1"/>
</dbReference>
<evidence type="ECO:0000313" key="10">
    <source>
        <dbReference type="EMBL" id="KAA0173220.1"/>
    </source>
</evidence>
<feature type="region of interest" description="Disordered" evidence="7">
    <location>
        <begin position="1"/>
        <end position="38"/>
    </location>
</feature>
<proteinExistence type="inferred from homology"/>
<comment type="subcellular location">
    <subcellularLocation>
        <location evidence="2">Cytoplasm</location>
    </subcellularLocation>
    <subcellularLocation>
        <location evidence="1">Nucleus</location>
    </subcellularLocation>
</comment>
<reference evidence="11 12" key="1">
    <citation type="submission" date="2019-07" db="EMBL/GenBank/DDBJ databases">
        <title>Genomes of Cafeteria roenbergensis.</title>
        <authorList>
            <person name="Fischer M.G."/>
            <person name="Hackl T."/>
            <person name="Roman M."/>
        </authorList>
    </citation>
    <scope>NUCLEOTIDE SEQUENCE [LARGE SCALE GENOMIC DNA]</scope>
    <source>
        <strain evidence="9 12">BVI</strain>
        <strain evidence="10 11">E4-10P</strain>
    </source>
</reference>
<dbReference type="OrthoDB" id="422427at2759"/>
<dbReference type="GO" id="GO:0008180">
    <property type="term" value="C:COP9 signalosome"/>
    <property type="evidence" value="ECO:0007669"/>
    <property type="project" value="UniProtKB-KW"/>
</dbReference>
<dbReference type="PANTHER" id="PTHR14145">
    <property type="entry name" value="26S PROTESOME SUBUNIT 6"/>
    <property type="match status" value="1"/>
</dbReference>
<dbReference type="InterPro" id="IPR019585">
    <property type="entry name" value="Rpn7/CSN1"/>
</dbReference>
<keyword evidence="4" id="KW-0963">Cytoplasm</keyword>
<dbReference type="Pfam" id="PF10602">
    <property type="entry name" value="RPN7"/>
    <property type="match status" value="1"/>
</dbReference>
<protein>
    <recommendedName>
        <fullName evidence="8">PCI domain-containing protein</fullName>
    </recommendedName>
</protein>
<keyword evidence="12" id="KW-1185">Reference proteome</keyword>
<evidence type="ECO:0000256" key="2">
    <source>
        <dbReference type="ARBA" id="ARBA00004496"/>
    </source>
</evidence>
<dbReference type="PANTHER" id="PTHR14145:SF2">
    <property type="entry name" value="COP9 SIGNALOSOME COMPLEX SUBUNIT 1"/>
    <property type="match status" value="1"/>
</dbReference>
<name>A0A5A8C7H4_CAFRO</name>
<accession>A0A5A8C7H4</accession>
<dbReference type="SUPFAM" id="SSF46785">
    <property type="entry name" value="Winged helix' DNA-binding domain"/>
    <property type="match status" value="1"/>
</dbReference>
<keyword evidence="5" id="KW-0736">Signalosome</keyword>
<dbReference type="AlphaFoldDB" id="A0A5A8C7H4"/>
<dbReference type="Proteomes" id="UP000322899">
    <property type="component" value="Unassembled WGS sequence"/>
</dbReference>
<dbReference type="Proteomes" id="UP000323011">
    <property type="component" value="Unassembled WGS sequence"/>
</dbReference>
<comment type="caution">
    <text evidence="9">The sequence shown here is derived from an EMBL/GenBank/DDBJ whole genome shotgun (WGS) entry which is preliminary data.</text>
</comment>
<gene>
    <name evidence="10" type="ORF">FNF27_05308</name>
    <name evidence="9" type="ORF">FNF29_06327</name>
</gene>
<evidence type="ECO:0000256" key="5">
    <source>
        <dbReference type="ARBA" id="ARBA00022790"/>
    </source>
</evidence>
<feature type="compositionally biased region" description="Low complexity" evidence="7">
    <location>
        <begin position="1"/>
        <end position="33"/>
    </location>
</feature>
<evidence type="ECO:0000256" key="6">
    <source>
        <dbReference type="ARBA" id="ARBA00023242"/>
    </source>
</evidence>
<dbReference type="OMA" id="IYLQNWA"/>
<dbReference type="InterPro" id="IPR000717">
    <property type="entry name" value="PCI_dom"/>
</dbReference>
<evidence type="ECO:0000313" key="12">
    <source>
        <dbReference type="Proteomes" id="UP000323011"/>
    </source>
</evidence>
<evidence type="ECO:0000313" key="9">
    <source>
        <dbReference type="EMBL" id="KAA0149036.1"/>
    </source>
</evidence>
<feature type="domain" description="PCI" evidence="8">
    <location>
        <begin position="324"/>
        <end position="407"/>
    </location>
</feature>
<evidence type="ECO:0000256" key="3">
    <source>
        <dbReference type="ARBA" id="ARBA00008793"/>
    </source>
</evidence>
<dbReference type="GO" id="GO:0005737">
    <property type="term" value="C:cytoplasm"/>
    <property type="evidence" value="ECO:0007669"/>
    <property type="project" value="UniProtKB-SubCell"/>
</dbReference>
<feature type="region of interest" description="Disordered" evidence="7">
    <location>
        <begin position="429"/>
        <end position="450"/>
    </location>
</feature>
<dbReference type="InterPro" id="IPR036390">
    <property type="entry name" value="WH_DNA-bd_sf"/>
</dbReference>
<comment type="similarity">
    <text evidence="3">Belongs to the CSN1 family.</text>
</comment>
<evidence type="ECO:0000256" key="1">
    <source>
        <dbReference type="ARBA" id="ARBA00004123"/>
    </source>
</evidence>
<evidence type="ECO:0000256" key="4">
    <source>
        <dbReference type="ARBA" id="ARBA00022490"/>
    </source>
</evidence>
<organism evidence="9 12">
    <name type="scientific">Cafeteria roenbergensis</name>
    <name type="common">Marine flagellate</name>
    <dbReference type="NCBI Taxonomy" id="33653"/>
    <lineage>
        <taxon>Eukaryota</taxon>
        <taxon>Sar</taxon>
        <taxon>Stramenopiles</taxon>
        <taxon>Bigyra</taxon>
        <taxon>Opalozoa</taxon>
        <taxon>Bicosoecida</taxon>
        <taxon>Cafeteriaceae</taxon>
        <taxon>Cafeteria</taxon>
    </lineage>
</organism>
<evidence type="ECO:0000259" key="8">
    <source>
        <dbReference type="SMART" id="SM00088"/>
    </source>
</evidence>
<keyword evidence="6" id="KW-0539">Nucleus</keyword>
<dbReference type="SMART" id="SM00088">
    <property type="entry name" value="PINT"/>
    <property type="match status" value="1"/>
</dbReference>
<dbReference type="EMBL" id="VLTN01000047">
    <property type="protein sequence ID" value="KAA0149036.1"/>
    <property type="molecule type" value="Genomic_DNA"/>
</dbReference>
<dbReference type="InterPro" id="IPR045135">
    <property type="entry name" value="Rpn7_N"/>
</dbReference>
<evidence type="ECO:0000313" key="11">
    <source>
        <dbReference type="Proteomes" id="UP000322899"/>
    </source>
</evidence>
<dbReference type="EMBL" id="VLTO01000036">
    <property type="protein sequence ID" value="KAA0173220.1"/>
    <property type="molecule type" value="Genomic_DNA"/>
</dbReference>